<dbReference type="KEGG" id="lul:LPB138_02725"/>
<protein>
    <submittedName>
        <fullName evidence="1">Uncharacterized protein</fullName>
    </submittedName>
</protein>
<name>A0A1D8P508_9FLAO</name>
<evidence type="ECO:0000313" key="2">
    <source>
        <dbReference type="Proteomes" id="UP000176050"/>
    </source>
</evidence>
<keyword evidence="2" id="KW-1185">Reference proteome</keyword>
<reference evidence="1 2" key="1">
    <citation type="submission" date="2016-10" db="EMBL/GenBank/DDBJ databases">
        <title>Lutibacter sp. LPB0138, isolated from marine gastropod.</title>
        <authorList>
            <person name="Kim E."/>
            <person name="Yi H."/>
        </authorList>
    </citation>
    <scope>NUCLEOTIDE SEQUENCE [LARGE SCALE GENOMIC DNA]</scope>
    <source>
        <strain evidence="1 2">LPB0138</strain>
    </source>
</reference>
<dbReference type="Proteomes" id="UP000176050">
    <property type="component" value="Chromosome"/>
</dbReference>
<accession>A0A1D8P508</accession>
<dbReference type="AlphaFoldDB" id="A0A1D8P508"/>
<proteinExistence type="predicted"/>
<dbReference type="EMBL" id="CP017478">
    <property type="protein sequence ID" value="AOW19658.1"/>
    <property type="molecule type" value="Genomic_DNA"/>
</dbReference>
<sequence length="63" mass="7382">MFALYLELVKIKIMNKQQIILPYTQSTIANFDCGISCKSKKKCCKKYKKKGKNCKKCPRLEFD</sequence>
<evidence type="ECO:0000313" key="1">
    <source>
        <dbReference type="EMBL" id="AOW19658.1"/>
    </source>
</evidence>
<organism evidence="1 2">
    <name type="scientific">Urechidicola croceus</name>
    <dbReference type="NCBI Taxonomy" id="1850246"/>
    <lineage>
        <taxon>Bacteria</taxon>
        <taxon>Pseudomonadati</taxon>
        <taxon>Bacteroidota</taxon>
        <taxon>Flavobacteriia</taxon>
        <taxon>Flavobacteriales</taxon>
        <taxon>Flavobacteriaceae</taxon>
        <taxon>Urechidicola</taxon>
    </lineage>
</organism>
<gene>
    <name evidence="1" type="ORF">LPB138_02725</name>
</gene>